<gene>
    <name evidence="1" type="ORF">NUW54_g10139</name>
</gene>
<proteinExistence type="predicted"/>
<evidence type="ECO:0000313" key="1">
    <source>
        <dbReference type="EMBL" id="KAJ2985481.1"/>
    </source>
</evidence>
<evidence type="ECO:0000313" key="2">
    <source>
        <dbReference type="Proteomes" id="UP001144978"/>
    </source>
</evidence>
<dbReference type="Proteomes" id="UP001144978">
    <property type="component" value="Unassembled WGS sequence"/>
</dbReference>
<comment type="caution">
    <text evidence="1">The sequence shown here is derived from an EMBL/GenBank/DDBJ whole genome shotgun (WGS) entry which is preliminary data.</text>
</comment>
<organism evidence="1 2">
    <name type="scientific">Trametes sanguinea</name>
    <dbReference type="NCBI Taxonomy" id="158606"/>
    <lineage>
        <taxon>Eukaryota</taxon>
        <taxon>Fungi</taxon>
        <taxon>Dikarya</taxon>
        <taxon>Basidiomycota</taxon>
        <taxon>Agaricomycotina</taxon>
        <taxon>Agaricomycetes</taxon>
        <taxon>Polyporales</taxon>
        <taxon>Polyporaceae</taxon>
        <taxon>Trametes</taxon>
    </lineage>
</organism>
<name>A0ACC1P3Y2_9APHY</name>
<keyword evidence="2" id="KW-1185">Reference proteome</keyword>
<sequence length="332" mass="37689">MSTIIFSYPEINMFSWDPPLPNLSPAPRYDHRYDTPEFLAAVRDAVRTSGVAPFYRWYGLSPFVIYKWGAVATNVAVEPLMERDTPPSLAQLPHDTPITVLEHVCPSSNHTLLKVRMGNEERLLKIFSKERHPRNKSYKTTKEHFEMERDAYAHLVHYGACDAGAVPFCYGWMELTPALLYDALAAVRRSHDAGVKELTWVSPIFEDGSLAAALVLEYLPNSEELHFQKNITPHRADLAMRSLSRVHGCYVLHEDLDSSGNCLLIPGRDSESDRVVVIDFDHASIPQPPVAPLYRHQYLKELDGLFISLYGYGLADQRLYCDAPQHPHPVEF</sequence>
<accession>A0ACC1P3Y2</accession>
<reference evidence="1" key="1">
    <citation type="submission" date="2022-08" db="EMBL/GenBank/DDBJ databases">
        <title>Genome Sequence of Pycnoporus sanguineus.</title>
        <authorList>
            <person name="Buettner E."/>
        </authorList>
    </citation>
    <scope>NUCLEOTIDE SEQUENCE</scope>
    <source>
        <strain evidence="1">CG-C14</strain>
    </source>
</reference>
<protein>
    <submittedName>
        <fullName evidence="1">Uncharacterized protein</fullName>
    </submittedName>
</protein>
<dbReference type="EMBL" id="JANSHE010003577">
    <property type="protein sequence ID" value="KAJ2985481.1"/>
    <property type="molecule type" value="Genomic_DNA"/>
</dbReference>